<accession>A0A4Y2DMP2</accession>
<dbReference type="AlphaFoldDB" id="A0A4Y2DMP2"/>
<dbReference type="Proteomes" id="UP000499080">
    <property type="component" value="Unassembled WGS sequence"/>
</dbReference>
<evidence type="ECO:0000313" key="2">
    <source>
        <dbReference type="Proteomes" id="UP000499080"/>
    </source>
</evidence>
<organism evidence="1 2">
    <name type="scientific">Araneus ventricosus</name>
    <name type="common">Orbweaver spider</name>
    <name type="synonym">Epeira ventricosa</name>
    <dbReference type="NCBI Taxonomy" id="182803"/>
    <lineage>
        <taxon>Eukaryota</taxon>
        <taxon>Metazoa</taxon>
        <taxon>Ecdysozoa</taxon>
        <taxon>Arthropoda</taxon>
        <taxon>Chelicerata</taxon>
        <taxon>Arachnida</taxon>
        <taxon>Araneae</taxon>
        <taxon>Araneomorphae</taxon>
        <taxon>Entelegynae</taxon>
        <taxon>Araneoidea</taxon>
        <taxon>Araneidae</taxon>
        <taxon>Araneus</taxon>
    </lineage>
</organism>
<proteinExistence type="predicted"/>
<name>A0A4Y2DMP2_ARAVE</name>
<evidence type="ECO:0000313" key="1">
    <source>
        <dbReference type="EMBL" id="GBM17286.1"/>
    </source>
</evidence>
<gene>
    <name evidence="1" type="ORF">AVEN_223815_1</name>
</gene>
<sequence>MGPLPASLKGSISITQIVELVGKWAKPLHFATNCPLTVSFHMTKPSDHLTEHCPVPDPSSPGHLFQSMEKADSDVWWGVNCPPADFLPGSRFRGMTPLSARMPHPHCSAARH</sequence>
<comment type="caution">
    <text evidence="1">The sequence shown here is derived from an EMBL/GenBank/DDBJ whole genome shotgun (WGS) entry which is preliminary data.</text>
</comment>
<keyword evidence="2" id="KW-1185">Reference proteome</keyword>
<dbReference type="EMBL" id="BGPR01000385">
    <property type="protein sequence ID" value="GBM17286.1"/>
    <property type="molecule type" value="Genomic_DNA"/>
</dbReference>
<protein>
    <submittedName>
        <fullName evidence="1">Uncharacterized protein</fullName>
    </submittedName>
</protein>
<reference evidence="1 2" key="1">
    <citation type="journal article" date="2019" name="Sci. Rep.">
        <title>Orb-weaving spider Araneus ventricosus genome elucidates the spidroin gene catalogue.</title>
        <authorList>
            <person name="Kono N."/>
            <person name="Nakamura H."/>
            <person name="Ohtoshi R."/>
            <person name="Moran D.A.P."/>
            <person name="Shinohara A."/>
            <person name="Yoshida Y."/>
            <person name="Fujiwara M."/>
            <person name="Mori M."/>
            <person name="Tomita M."/>
            <person name="Arakawa K."/>
        </authorList>
    </citation>
    <scope>NUCLEOTIDE SEQUENCE [LARGE SCALE GENOMIC DNA]</scope>
</reference>